<accession>R1AV41</accession>
<dbReference type="EMBL" id="ARZA01000091">
    <property type="protein sequence ID" value="EOD01028.1"/>
    <property type="molecule type" value="Genomic_DNA"/>
</dbReference>
<dbReference type="NCBIfam" id="TIGR00296">
    <property type="entry name" value="TIGR00296 family protein"/>
    <property type="match status" value="1"/>
</dbReference>
<dbReference type="GO" id="GO:0008198">
    <property type="term" value="F:ferrous iron binding"/>
    <property type="evidence" value="ECO:0007669"/>
    <property type="project" value="InterPro"/>
</dbReference>
<protein>
    <recommendedName>
        <fullName evidence="1">AMMECR1 domain-containing protein</fullName>
    </recommendedName>
</protein>
<evidence type="ECO:0000259" key="1">
    <source>
        <dbReference type="PROSITE" id="PS51112"/>
    </source>
</evidence>
<name>R1AV41_9FIRM</name>
<dbReference type="Proteomes" id="UP000013378">
    <property type="component" value="Unassembled WGS sequence"/>
</dbReference>
<dbReference type="SUPFAM" id="SSF143447">
    <property type="entry name" value="AMMECR1-like"/>
    <property type="match status" value="1"/>
</dbReference>
<dbReference type="PANTHER" id="PTHR13016">
    <property type="entry name" value="AMMECR1 HOMOLOG"/>
    <property type="match status" value="1"/>
</dbReference>
<proteinExistence type="predicted"/>
<gene>
    <name evidence="2" type="ORF">L21TH_0930</name>
</gene>
<evidence type="ECO:0000313" key="2">
    <source>
        <dbReference type="EMBL" id="EOD01028.1"/>
    </source>
</evidence>
<dbReference type="InterPro" id="IPR036071">
    <property type="entry name" value="AMMECR1_dom_sf"/>
</dbReference>
<dbReference type="OrthoDB" id="159752at2"/>
<dbReference type="PROSITE" id="PS51112">
    <property type="entry name" value="AMMECR1"/>
    <property type="match status" value="1"/>
</dbReference>
<dbReference type="eggNOG" id="COG2078">
    <property type="taxonomic scope" value="Bacteria"/>
</dbReference>
<dbReference type="InterPro" id="IPR023473">
    <property type="entry name" value="AMMECR1"/>
</dbReference>
<dbReference type="GO" id="GO:0016702">
    <property type="term" value="F:oxidoreductase activity, acting on single donors with incorporation of molecular oxygen, incorporation of two atoms of oxygen"/>
    <property type="evidence" value="ECO:0007669"/>
    <property type="project" value="UniProtKB-ARBA"/>
</dbReference>
<feature type="domain" description="AMMECR1" evidence="1">
    <location>
        <begin position="299"/>
        <end position="469"/>
    </location>
</feature>
<dbReference type="InterPro" id="IPR002733">
    <property type="entry name" value="AMMECR1_domain"/>
</dbReference>
<dbReference type="Pfam" id="PF02900">
    <property type="entry name" value="LigB"/>
    <property type="match status" value="1"/>
</dbReference>
<organism evidence="2 3">
    <name type="scientific">Caldisalinibacter kiritimatiensis</name>
    <dbReference type="NCBI Taxonomy" id="1304284"/>
    <lineage>
        <taxon>Bacteria</taxon>
        <taxon>Bacillati</taxon>
        <taxon>Bacillota</taxon>
        <taxon>Tissierellia</taxon>
        <taxon>Tissierellales</taxon>
        <taxon>Thermohalobacteraceae</taxon>
        <taxon>Caldisalinibacter</taxon>
    </lineage>
</organism>
<dbReference type="InterPro" id="IPR027623">
    <property type="entry name" value="AmmeMemoSam_A"/>
</dbReference>
<dbReference type="RefSeq" id="WP_006310573.1">
    <property type="nucleotide sequence ID" value="NZ_ARZA01000091.1"/>
</dbReference>
<dbReference type="Gene3D" id="3.40.830.10">
    <property type="entry name" value="LigB-like"/>
    <property type="match status" value="1"/>
</dbReference>
<dbReference type="Gene3D" id="3.30.700.20">
    <property type="entry name" value="Hypothetical protein ph0010, domain 1"/>
    <property type="match status" value="1"/>
</dbReference>
<comment type="caution">
    <text evidence="2">The sequence shown here is derived from an EMBL/GenBank/DDBJ whole genome shotgun (WGS) entry which is preliminary data.</text>
</comment>
<dbReference type="eggNOG" id="COG3885">
    <property type="taxonomic scope" value="Bacteria"/>
</dbReference>
<dbReference type="InterPro" id="IPR004183">
    <property type="entry name" value="Xdiol_dOase_suB"/>
</dbReference>
<keyword evidence="3" id="KW-1185">Reference proteome</keyword>
<reference evidence="2 3" key="1">
    <citation type="journal article" date="2015" name="Geomicrobiol. J.">
        <title>Caldisalinibacter kiritimatiensis gen. nov., sp. nov., a moderately thermohalophilic thiosulfate-reducing bacterium from a hypersaline microbial mat.</title>
        <authorList>
            <person name="Ben Hania W."/>
            <person name="Joseph M."/>
            <person name="Fiebig A."/>
            <person name="Bunk B."/>
            <person name="Klenk H.-P."/>
            <person name="Fardeau M.-L."/>
            <person name="Spring S."/>
        </authorList>
    </citation>
    <scope>NUCLEOTIDE SEQUENCE [LARGE SCALE GENOMIC DNA]</scope>
    <source>
        <strain evidence="2 3">L21-TH-D2</strain>
    </source>
</reference>
<dbReference type="AlphaFoldDB" id="R1AV41"/>
<dbReference type="InterPro" id="IPR027485">
    <property type="entry name" value="AMMECR1_N"/>
</dbReference>
<dbReference type="Pfam" id="PF01871">
    <property type="entry name" value="AMMECR1"/>
    <property type="match status" value="1"/>
</dbReference>
<dbReference type="SUPFAM" id="SSF53213">
    <property type="entry name" value="LigB-like"/>
    <property type="match status" value="1"/>
</dbReference>
<dbReference type="NCBIfam" id="TIGR04336">
    <property type="entry name" value="AmmeMemoSam_B"/>
    <property type="match status" value="1"/>
</dbReference>
<dbReference type="NCBIfam" id="TIGR04335">
    <property type="entry name" value="AmmeMemoSam_A"/>
    <property type="match status" value="1"/>
</dbReference>
<dbReference type="PANTHER" id="PTHR13016:SF0">
    <property type="entry name" value="AMME SYNDROME CANDIDATE GENE 1 PROTEIN"/>
    <property type="match status" value="1"/>
</dbReference>
<evidence type="ECO:0000313" key="3">
    <source>
        <dbReference type="Proteomes" id="UP000013378"/>
    </source>
</evidence>
<sequence length="469" mass="52298">MGKILGAYLLPHPPIVISEIGRGEESKTANTIRAMKQVASDIGKKKPDTIILVTPHGPMFSDAIAISYEKTLKGSFERFGNSDLAYTFSNDLELVDKIVRNAGDVDVVCAKVDKEFAKEYGVSAELDHGALVPLYFINNEYKDFNLVHITYGLLSPIELYKFGMAINKSINETLKDVVFIASGDLSHKLTKDAPAGYNARGRDFDEEIVYLLEKGNFEGIMTIEPEFAEAAGECGLRSLQIMCGLLDDYNTTSEVHSYEGPFGVGYCVASIDVLEKSDRHKLLQKLIQREKETIKNIRNNEDEYVKLARNSLEFYVKNKRKMNMPENLPSTMLNEKAGVFVSIKKDGKLRGCIGTIQPSEENIAKEIIENAVKAGADDPRFYPVEQDELDKLIYSVDILKKPEEVISIDELDVYKYGVIVKKGNKTGLLLPALDGIDTPEQQVSIALQKAGINPTEGYSLYRFEVERHG</sequence>
<dbReference type="STRING" id="1304284.L21TH_0930"/>
<dbReference type="PATRIC" id="fig|1304284.3.peg.915"/>
<dbReference type="CDD" id="cd07951">
    <property type="entry name" value="ED_3B_N_AMMECR1"/>
    <property type="match status" value="1"/>
</dbReference>